<evidence type="ECO:0000256" key="4">
    <source>
        <dbReference type="ARBA" id="ARBA00022525"/>
    </source>
</evidence>
<evidence type="ECO:0000256" key="5">
    <source>
        <dbReference type="ARBA" id="ARBA00022729"/>
    </source>
</evidence>
<keyword evidence="3" id="KW-0217">Developmental protein</keyword>
<dbReference type="PANTHER" id="PTHR39940">
    <property type="entry name" value="PROTHORACICOTROPIC HORMONE, ISOFORM F"/>
    <property type="match status" value="1"/>
</dbReference>
<dbReference type="GO" id="GO:0005102">
    <property type="term" value="F:signaling receptor binding"/>
    <property type="evidence" value="ECO:0007669"/>
    <property type="project" value="TreeGrafter"/>
</dbReference>
<dbReference type="Gene3D" id="2.10.90.10">
    <property type="entry name" value="Cystine-knot cytokines"/>
    <property type="match status" value="1"/>
</dbReference>
<evidence type="ECO:0000256" key="3">
    <source>
        <dbReference type="ARBA" id="ARBA00022473"/>
    </source>
</evidence>
<accession>A0A1Y1K840</accession>
<keyword evidence="5 7" id="KW-0732">Signal</keyword>
<feature type="signal peptide" evidence="7">
    <location>
        <begin position="1"/>
        <end position="22"/>
    </location>
</feature>
<gene>
    <name evidence="9" type="ORF">PPYR_06419</name>
</gene>
<dbReference type="Proteomes" id="UP000327044">
    <property type="component" value="Unassembled WGS sequence"/>
</dbReference>
<evidence type="ECO:0000313" key="10">
    <source>
        <dbReference type="Proteomes" id="UP000327044"/>
    </source>
</evidence>
<dbReference type="EMBL" id="VVIM01000004">
    <property type="protein sequence ID" value="KAB0800680.1"/>
    <property type="molecule type" value="Genomic_DNA"/>
</dbReference>
<evidence type="ECO:0000313" key="8">
    <source>
        <dbReference type="EMBL" id="JAV56661.1"/>
    </source>
</evidence>
<evidence type="ECO:0000256" key="1">
    <source>
        <dbReference type="ARBA" id="ARBA00004613"/>
    </source>
</evidence>
<feature type="region of interest" description="Disordered" evidence="6">
    <location>
        <begin position="59"/>
        <end position="80"/>
    </location>
</feature>
<feature type="chain" id="PRO_5036312506" description="Spaetzle domain-containing protein" evidence="7">
    <location>
        <begin position="23"/>
        <end position="203"/>
    </location>
</feature>
<protein>
    <recommendedName>
        <fullName evidence="11">Spaetzle domain-containing protein</fullName>
    </recommendedName>
</protein>
<comment type="subcellular location">
    <subcellularLocation>
        <location evidence="1">Secreted</location>
    </subcellularLocation>
</comment>
<evidence type="ECO:0000313" key="9">
    <source>
        <dbReference type="EMBL" id="KAB0800680.1"/>
    </source>
</evidence>
<dbReference type="FunCoup" id="A0A1Y1K840">
    <property type="interactions" value="70"/>
</dbReference>
<reference evidence="9" key="3">
    <citation type="submission" date="2019-08" db="EMBL/GenBank/DDBJ databases">
        <authorList>
            <consortium name="Photinus pyralis genome working group"/>
            <person name="Fallon T.R."/>
            <person name="Sander Lower S.E."/>
            <person name="Weng J.-K."/>
        </authorList>
    </citation>
    <scope>NUCLEOTIDE SEQUENCE</scope>
    <source>
        <strain evidence="9">1611_PpyrPB1</strain>
        <tissue evidence="9">Whole body</tissue>
    </source>
</reference>
<keyword evidence="4" id="KW-0964">Secreted</keyword>
<reference evidence="8" key="1">
    <citation type="journal article" date="2016" name="Sci. Rep.">
        <title>Molecular characterization of firefly nuptial gifts: a multi-omics approach sheds light on postcopulatory sexual selection.</title>
        <authorList>
            <person name="Al-Wathiqui N."/>
            <person name="Fallon T.R."/>
            <person name="South A."/>
            <person name="Weng J.K."/>
            <person name="Lewis S.M."/>
        </authorList>
    </citation>
    <scope>NUCLEOTIDE SEQUENCE</scope>
</reference>
<dbReference type="InterPro" id="IPR052876">
    <property type="entry name" value="Insect_Hormone_Regulators"/>
</dbReference>
<name>A0A1Y1K840_PHOPY</name>
<reference evidence="9 10" key="2">
    <citation type="journal article" date="2018" name="Elife">
        <title>Firefly genomes illuminate parallel origins of bioluminescence in beetles.</title>
        <authorList>
            <person name="Fallon T.R."/>
            <person name="Lower S.E."/>
            <person name="Chang C.H."/>
            <person name="Bessho-Uehara M."/>
            <person name="Martin G.J."/>
            <person name="Bewick A.J."/>
            <person name="Behringer M."/>
            <person name="Debat H.J."/>
            <person name="Wong I."/>
            <person name="Day J.C."/>
            <person name="Suvorov A."/>
            <person name="Silva C.J."/>
            <person name="Stanger-Hall K.F."/>
            <person name="Hall D.W."/>
            <person name="Schmitz R.J."/>
            <person name="Nelson D.R."/>
            <person name="Lewis S.M."/>
            <person name="Shigenobu S."/>
            <person name="Bybee S.M."/>
            <person name="Larracuente A.M."/>
            <person name="Oba Y."/>
            <person name="Weng J.K."/>
        </authorList>
    </citation>
    <scope>NUCLEOTIDE SEQUENCE [LARGE SCALE GENOMIC DNA]</scope>
    <source>
        <strain evidence="9">1611_PpyrPB1</strain>
        <tissue evidence="9">Whole body</tissue>
    </source>
</reference>
<dbReference type="OrthoDB" id="5950649at2759"/>
<dbReference type="InterPro" id="IPR029034">
    <property type="entry name" value="Cystine-knot_cytokine"/>
</dbReference>
<evidence type="ECO:0000256" key="6">
    <source>
        <dbReference type="SAM" id="MobiDB-lite"/>
    </source>
</evidence>
<dbReference type="PANTHER" id="PTHR39940:SF4">
    <property type="entry name" value="PROTEIN TRUNK"/>
    <property type="match status" value="1"/>
</dbReference>
<evidence type="ECO:0000256" key="2">
    <source>
        <dbReference type="ARBA" id="ARBA00007480"/>
    </source>
</evidence>
<comment type="similarity">
    <text evidence="2">Belongs to the noggin family.</text>
</comment>
<organism evidence="8">
    <name type="scientific">Photinus pyralis</name>
    <name type="common">Common eastern firefly</name>
    <name type="synonym">Lampyris pyralis</name>
    <dbReference type="NCBI Taxonomy" id="7054"/>
    <lineage>
        <taxon>Eukaryota</taxon>
        <taxon>Metazoa</taxon>
        <taxon>Ecdysozoa</taxon>
        <taxon>Arthropoda</taxon>
        <taxon>Hexapoda</taxon>
        <taxon>Insecta</taxon>
        <taxon>Pterygota</taxon>
        <taxon>Neoptera</taxon>
        <taxon>Endopterygota</taxon>
        <taxon>Coleoptera</taxon>
        <taxon>Polyphaga</taxon>
        <taxon>Elateriformia</taxon>
        <taxon>Elateroidea</taxon>
        <taxon>Lampyridae</taxon>
        <taxon>Lampyrinae</taxon>
        <taxon>Photinus</taxon>
    </lineage>
</organism>
<dbReference type="SUPFAM" id="SSF57501">
    <property type="entry name" value="Cystine-knot cytokines"/>
    <property type="match status" value="1"/>
</dbReference>
<dbReference type="EMBL" id="GEZM01092104">
    <property type="protein sequence ID" value="JAV56661.1"/>
    <property type="molecule type" value="Transcribed_RNA"/>
</dbReference>
<dbReference type="AlphaFoldDB" id="A0A1Y1K840"/>
<dbReference type="GO" id="GO:0005576">
    <property type="term" value="C:extracellular region"/>
    <property type="evidence" value="ECO:0007669"/>
    <property type="project" value="UniProtKB-SubCell"/>
</dbReference>
<keyword evidence="10" id="KW-1185">Reference proteome</keyword>
<dbReference type="Pfam" id="PF05806">
    <property type="entry name" value="Noggin"/>
    <property type="match status" value="1"/>
</dbReference>
<proteinExistence type="inferred from homology"/>
<dbReference type="InParanoid" id="A0A1Y1K840"/>
<evidence type="ECO:0000256" key="7">
    <source>
        <dbReference type="SAM" id="SignalP"/>
    </source>
</evidence>
<dbReference type="InterPro" id="IPR008717">
    <property type="entry name" value="Noggin"/>
</dbReference>
<evidence type="ECO:0008006" key="11">
    <source>
        <dbReference type="Google" id="ProtNLM"/>
    </source>
</evidence>
<sequence>MVAECVINRRFLLFVVITCVSSASIKKTDQTICSPVPEMVLSTVLGTAFNPRYMSMHKPVPSSNQTDAEQGKREGSGPESFYVDENFAKPLDEEPRWPWDVLKRKKRSTQMWQCETRVRWLDLGMDYYPRYLKSVECESKVCWFGRYKCKRKSFAIKVLRRKTDRCMVAKVGTSIGLEGLPLDLREMWIWEERALSFCCECAL</sequence>